<comment type="similarity">
    <text evidence="1">Belongs to the UreD family.</text>
</comment>
<gene>
    <name evidence="3" type="ORF">METZ01_LOCUS226182</name>
</gene>
<organism evidence="3">
    <name type="scientific">marine metagenome</name>
    <dbReference type="NCBI Taxonomy" id="408172"/>
    <lineage>
        <taxon>unclassified sequences</taxon>
        <taxon>metagenomes</taxon>
        <taxon>ecological metagenomes</taxon>
    </lineage>
</organism>
<dbReference type="GO" id="GO:0016151">
    <property type="term" value="F:nickel cation binding"/>
    <property type="evidence" value="ECO:0007669"/>
    <property type="project" value="InterPro"/>
</dbReference>
<dbReference type="Pfam" id="PF01774">
    <property type="entry name" value="UreD"/>
    <property type="match status" value="1"/>
</dbReference>
<reference evidence="3" key="1">
    <citation type="submission" date="2018-05" db="EMBL/GenBank/DDBJ databases">
        <authorList>
            <person name="Lanie J.A."/>
            <person name="Ng W.-L."/>
            <person name="Kazmierczak K.M."/>
            <person name="Andrzejewski T.M."/>
            <person name="Davidsen T.M."/>
            <person name="Wayne K.J."/>
            <person name="Tettelin H."/>
            <person name="Glass J.I."/>
            <person name="Rusch D."/>
            <person name="Podicherti R."/>
            <person name="Tsui H.-C.T."/>
            <person name="Winkler M.E."/>
        </authorList>
    </citation>
    <scope>NUCLEOTIDE SEQUENCE</scope>
</reference>
<proteinExistence type="inferred from homology"/>
<dbReference type="PANTHER" id="PTHR33643:SF1">
    <property type="entry name" value="UREASE ACCESSORY PROTEIN D"/>
    <property type="match status" value="1"/>
</dbReference>
<accession>A0A382GDR5</accession>
<evidence type="ECO:0000256" key="1">
    <source>
        <dbReference type="ARBA" id="ARBA00007177"/>
    </source>
</evidence>
<keyword evidence="2" id="KW-0143">Chaperone</keyword>
<dbReference type="EMBL" id="UINC01054972">
    <property type="protein sequence ID" value="SVB73328.1"/>
    <property type="molecule type" value="Genomic_DNA"/>
</dbReference>
<dbReference type="PANTHER" id="PTHR33643">
    <property type="entry name" value="UREASE ACCESSORY PROTEIN D"/>
    <property type="match status" value="1"/>
</dbReference>
<sequence>MSNLKSSAGRHGELRLSLSNRNNQTIVTDSYCRVPLQVMKPIRDRQSGAVCFYLLSPTGGVVQGDDYQIRVDLSNNAYAVLTTQAATKVYAMPKGSAKQQVDFYVGKNSVLEYLPDPTILFQTADFEQQVNLHVNPEGGKIVFQEIIMPGRLARGEIMAFKRYRSQLRGYDEDGIILYDSFCLEPKQNPPNKLTSTTGVLDNYPCWGAWYLLGDCSLITPKWQHICDVGNPLLNQDGKSTGGITQLHRNGMAIRMLARNAQTIQFTFRNIWDWIKTEILALKKIDLRKY</sequence>
<protein>
    <recommendedName>
        <fullName evidence="4">Urease accessory protein UreD</fullName>
    </recommendedName>
</protein>
<name>A0A382GDR5_9ZZZZ</name>
<dbReference type="HAMAP" id="MF_01384">
    <property type="entry name" value="UreD"/>
    <property type="match status" value="1"/>
</dbReference>
<dbReference type="AlphaFoldDB" id="A0A382GDR5"/>
<dbReference type="InterPro" id="IPR002669">
    <property type="entry name" value="UreD"/>
</dbReference>
<evidence type="ECO:0000313" key="3">
    <source>
        <dbReference type="EMBL" id="SVB73328.1"/>
    </source>
</evidence>
<evidence type="ECO:0008006" key="4">
    <source>
        <dbReference type="Google" id="ProtNLM"/>
    </source>
</evidence>
<evidence type="ECO:0000256" key="2">
    <source>
        <dbReference type="ARBA" id="ARBA00023186"/>
    </source>
</evidence>